<dbReference type="AlphaFoldDB" id="A0A813TZQ4"/>
<dbReference type="Proteomes" id="UP000663836">
    <property type="component" value="Unassembled WGS sequence"/>
</dbReference>
<organism evidence="1 3">
    <name type="scientific">Rotaria sordida</name>
    <dbReference type="NCBI Taxonomy" id="392033"/>
    <lineage>
        <taxon>Eukaryota</taxon>
        <taxon>Metazoa</taxon>
        <taxon>Spiralia</taxon>
        <taxon>Gnathifera</taxon>
        <taxon>Rotifera</taxon>
        <taxon>Eurotatoria</taxon>
        <taxon>Bdelloidea</taxon>
        <taxon>Philodinida</taxon>
        <taxon>Philodinidae</taxon>
        <taxon>Rotaria</taxon>
    </lineage>
</organism>
<comment type="caution">
    <text evidence="1">The sequence shown here is derived from an EMBL/GenBank/DDBJ whole genome shotgun (WGS) entry which is preliminary data.</text>
</comment>
<reference evidence="1" key="1">
    <citation type="submission" date="2021-02" db="EMBL/GenBank/DDBJ databases">
        <authorList>
            <person name="Nowell W R."/>
        </authorList>
    </citation>
    <scope>NUCLEOTIDE SEQUENCE</scope>
</reference>
<evidence type="ECO:0000313" key="2">
    <source>
        <dbReference type="EMBL" id="CAF3896251.1"/>
    </source>
</evidence>
<evidence type="ECO:0000313" key="3">
    <source>
        <dbReference type="Proteomes" id="UP000663864"/>
    </source>
</evidence>
<accession>A0A813TZQ4</accession>
<sequence>MNNHRCKSQKSLITIRKWLVESGDGPSTTIRIPSSRIKHDRQQKTCLNKIIKRKRFNNQKYYSNTTSFIDWFYEFVKKIFLIYDERKSKYDEQIYHPTIDDTTISTITCSTCQLKNIDPYINTIQSTLKSSNSNLVLHSQTNTKIMVTTATSSSNLNIPQSIILHSSKSTQTQAYHNEQHSTVYPLYCFSVKDGQILPLMLSSFSSSNDIPKLKEVTSSFPICINNETSEYCNPLIDSSISPLTTDIYSHSSYRPTIASITSSNSNTISLKTTQNPMKDNILSKIHRPSSSLHDTRICHFDKRNCLIECCHSSNIEKKYPSNFYRCSSTNTNTPEVVFAESTCQLIKQAWLSSISDQQVKF</sequence>
<dbReference type="EMBL" id="CAJOBD010002627">
    <property type="protein sequence ID" value="CAF3896251.1"/>
    <property type="molecule type" value="Genomic_DNA"/>
</dbReference>
<gene>
    <name evidence="2" type="ORF">JBS370_LOCUS20630</name>
    <name evidence="1" type="ORF">ZHD862_LOCUS3265</name>
</gene>
<dbReference type="Proteomes" id="UP000663864">
    <property type="component" value="Unassembled WGS sequence"/>
</dbReference>
<proteinExistence type="predicted"/>
<name>A0A813TZQ4_9BILA</name>
<evidence type="ECO:0000313" key="1">
    <source>
        <dbReference type="EMBL" id="CAF0818683.1"/>
    </source>
</evidence>
<protein>
    <submittedName>
        <fullName evidence="1">Uncharacterized protein</fullName>
    </submittedName>
</protein>
<dbReference type="EMBL" id="CAJNOT010000070">
    <property type="protein sequence ID" value="CAF0818683.1"/>
    <property type="molecule type" value="Genomic_DNA"/>
</dbReference>